<gene>
    <name evidence="1" type="ORF">DIR46_07475</name>
</gene>
<proteinExistence type="predicted"/>
<protein>
    <submittedName>
        <fullName evidence="1">Uncharacterized protein</fullName>
    </submittedName>
</protein>
<dbReference type="EMBL" id="CP029343">
    <property type="protein sequence ID" value="AWL04292.1"/>
    <property type="molecule type" value="Genomic_DNA"/>
</dbReference>
<dbReference type="Gene3D" id="2.40.10.180">
    <property type="entry name" value="Phage tail proteins"/>
    <property type="match status" value="1"/>
</dbReference>
<reference evidence="1 2" key="1">
    <citation type="submission" date="2018-05" db="EMBL/GenBank/DDBJ databases">
        <title>Complete genome sequence of Massilia oculi sp. nov. CCUG 43427T (=DSM 26321T), the type strain of M. oculi, and comparison with genome sequences of other Massilia strains.</title>
        <authorList>
            <person name="Zhu B."/>
        </authorList>
    </citation>
    <scope>NUCLEOTIDE SEQUENCE [LARGE SCALE GENOMIC DNA]</scope>
    <source>
        <strain evidence="1 2">CCUG 43427</strain>
    </source>
</reference>
<evidence type="ECO:0000313" key="2">
    <source>
        <dbReference type="Proteomes" id="UP000245820"/>
    </source>
</evidence>
<dbReference type="Pfam" id="PF05354">
    <property type="entry name" value="Phage_attach"/>
    <property type="match status" value="1"/>
</dbReference>
<dbReference type="AlphaFoldDB" id="A0A2S2DG43"/>
<dbReference type="InterPro" id="IPR053734">
    <property type="entry name" value="Phage_Head-Tail_Connect_sf"/>
</dbReference>
<name>A0A2S2DG43_9BURK</name>
<dbReference type="RefSeq" id="WP_109344677.1">
    <property type="nucleotide sequence ID" value="NZ_CP029343.1"/>
</dbReference>
<dbReference type="InterPro" id="IPR008018">
    <property type="entry name" value="Phage_tail_attach_FII"/>
</dbReference>
<organism evidence="1 2">
    <name type="scientific">Massilia oculi</name>
    <dbReference type="NCBI Taxonomy" id="945844"/>
    <lineage>
        <taxon>Bacteria</taxon>
        <taxon>Pseudomonadati</taxon>
        <taxon>Pseudomonadota</taxon>
        <taxon>Betaproteobacteria</taxon>
        <taxon>Burkholderiales</taxon>
        <taxon>Oxalobacteraceae</taxon>
        <taxon>Telluria group</taxon>
        <taxon>Massilia</taxon>
    </lineage>
</organism>
<sequence length="101" mass="10924">MFDQLEARLNRLAMDRLSNAIARIPGVEGDIPVIFDAEYRNGMVGMGMGAAAPQMVIANDRVPADFDEIRITVNGAAWKVADCQADSYLPTGLSLVLLEKA</sequence>
<dbReference type="KEGG" id="mtim:DIR46_07475"/>
<dbReference type="OrthoDB" id="8781007at2"/>
<dbReference type="GO" id="GO:0019068">
    <property type="term" value="P:virion assembly"/>
    <property type="evidence" value="ECO:0007669"/>
    <property type="project" value="InterPro"/>
</dbReference>
<dbReference type="Proteomes" id="UP000245820">
    <property type="component" value="Chromosome"/>
</dbReference>
<keyword evidence="2" id="KW-1185">Reference proteome</keyword>
<accession>A0A2S2DG43</accession>
<evidence type="ECO:0000313" key="1">
    <source>
        <dbReference type="EMBL" id="AWL04292.1"/>
    </source>
</evidence>